<protein>
    <submittedName>
        <fullName evidence="3">Uncharacterized protein</fullName>
    </submittedName>
</protein>
<feature type="region of interest" description="Disordered" evidence="2">
    <location>
        <begin position="83"/>
        <end position="110"/>
    </location>
</feature>
<organism evidence="3 4">
    <name type="scientific">Chytriomyces confervae</name>
    <dbReference type="NCBI Taxonomy" id="246404"/>
    <lineage>
        <taxon>Eukaryota</taxon>
        <taxon>Fungi</taxon>
        <taxon>Fungi incertae sedis</taxon>
        <taxon>Chytridiomycota</taxon>
        <taxon>Chytridiomycota incertae sedis</taxon>
        <taxon>Chytridiomycetes</taxon>
        <taxon>Chytridiales</taxon>
        <taxon>Chytriomycetaceae</taxon>
        <taxon>Chytriomyces</taxon>
    </lineage>
</organism>
<reference evidence="3 4" key="1">
    <citation type="journal article" date="2019" name="Sci. Rep.">
        <title>Comparative genomics of chytrid fungi reveal insights into the obligate biotrophic and pathogenic lifestyle of Synchytrium endobioticum.</title>
        <authorList>
            <person name="van de Vossenberg B.T.L.H."/>
            <person name="Warris S."/>
            <person name="Nguyen H.D.T."/>
            <person name="van Gent-Pelzer M.P.E."/>
            <person name="Joly D.L."/>
            <person name="van de Geest H.C."/>
            <person name="Bonants P.J.M."/>
            <person name="Smith D.S."/>
            <person name="Levesque C.A."/>
            <person name="van der Lee T.A.J."/>
        </authorList>
    </citation>
    <scope>NUCLEOTIDE SEQUENCE [LARGE SCALE GENOMIC DNA]</scope>
    <source>
        <strain evidence="3 4">CBS 675.73</strain>
    </source>
</reference>
<dbReference type="Proteomes" id="UP000320333">
    <property type="component" value="Unassembled WGS sequence"/>
</dbReference>
<dbReference type="OrthoDB" id="2156431at2759"/>
<evidence type="ECO:0000313" key="3">
    <source>
        <dbReference type="EMBL" id="TPX77626.1"/>
    </source>
</evidence>
<feature type="coiled-coil region" evidence="1">
    <location>
        <begin position="137"/>
        <end position="190"/>
    </location>
</feature>
<accession>A0A507FQM4</accession>
<feature type="compositionally biased region" description="Polar residues" evidence="2">
    <location>
        <begin position="51"/>
        <end position="63"/>
    </location>
</feature>
<dbReference type="AlphaFoldDB" id="A0A507FQM4"/>
<dbReference type="STRING" id="246404.A0A507FQM4"/>
<name>A0A507FQM4_9FUNG</name>
<dbReference type="EMBL" id="QEAP01000017">
    <property type="protein sequence ID" value="TPX77626.1"/>
    <property type="molecule type" value="Genomic_DNA"/>
</dbReference>
<comment type="caution">
    <text evidence="3">The sequence shown here is derived from an EMBL/GenBank/DDBJ whole genome shotgun (WGS) entry which is preliminary data.</text>
</comment>
<evidence type="ECO:0000256" key="1">
    <source>
        <dbReference type="SAM" id="Coils"/>
    </source>
</evidence>
<evidence type="ECO:0000256" key="2">
    <source>
        <dbReference type="SAM" id="MobiDB-lite"/>
    </source>
</evidence>
<gene>
    <name evidence="3" type="ORF">CcCBS67573_g01104</name>
</gene>
<sequence>MSTLATESRLPTPPPSNMTNSIPMPLSKPKAKGLVIPSLTTRQKSRKQLSAAPNTVSDSSSIRNSHALSNSFSIELKPPRSISAAAASPLSPPPSLKTGRSKSSAPVMTPSLSLTPAAMKRRNNDIANAAFEKDALILALTEQVVSLEAKLQRVEEKKLSPKEIPPALVIAQLNAKLNARSMTVENLEQRLHAFSSKQVAIETLKAEIEDLELWFDEMVADKDMTIETMRRQIQIQTMGLFAEVSKSRDLLVDQSMAHAGDLSRLNAMIASQAAEMSKIREELRHAHLQNHS</sequence>
<evidence type="ECO:0000313" key="4">
    <source>
        <dbReference type="Proteomes" id="UP000320333"/>
    </source>
</evidence>
<keyword evidence="4" id="KW-1185">Reference proteome</keyword>
<keyword evidence="1" id="KW-0175">Coiled coil</keyword>
<feature type="compositionally biased region" description="Polar residues" evidence="2">
    <location>
        <begin position="101"/>
        <end position="110"/>
    </location>
</feature>
<feature type="region of interest" description="Disordered" evidence="2">
    <location>
        <begin position="1"/>
        <end position="63"/>
    </location>
</feature>
<proteinExistence type="predicted"/>